<dbReference type="Proteomes" id="UP000321638">
    <property type="component" value="Unassembled WGS sequence"/>
</dbReference>
<evidence type="ECO:0000313" key="4">
    <source>
        <dbReference type="EMBL" id="TXL75949.1"/>
    </source>
</evidence>
<gene>
    <name evidence="4" type="ORF">FHP25_12700</name>
</gene>
<dbReference type="PANTHER" id="PTHR47271:SF2">
    <property type="entry name" value="ARGININE DEIMINASE"/>
    <property type="match status" value="1"/>
</dbReference>
<evidence type="ECO:0000256" key="2">
    <source>
        <dbReference type="ARBA" id="ARBA00012171"/>
    </source>
</evidence>
<dbReference type="SUPFAM" id="SSF55909">
    <property type="entry name" value="Pentein"/>
    <property type="match status" value="1"/>
</dbReference>
<evidence type="ECO:0000256" key="3">
    <source>
        <dbReference type="ARBA" id="ARBA00049429"/>
    </source>
</evidence>
<dbReference type="EMBL" id="VDUZ01000012">
    <property type="protein sequence ID" value="TXL75949.1"/>
    <property type="molecule type" value="Genomic_DNA"/>
</dbReference>
<dbReference type="PANTHER" id="PTHR47271">
    <property type="entry name" value="ARGININE DEIMINASE"/>
    <property type="match status" value="1"/>
</dbReference>
<reference evidence="4 5" key="1">
    <citation type="submission" date="2019-06" db="EMBL/GenBank/DDBJ databases">
        <title>New taxonomy in bacterial strain CC-CFT640, isolated from vineyard.</title>
        <authorList>
            <person name="Lin S.-Y."/>
            <person name="Tsai C.-F."/>
            <person name="Young C.-C."/>
        </authorList>
    </citation>
    <scope>NUCLEOTIDE SEQUENCE [LARGE SCALE GENOMIC DNA]</scope>
    <source>
        <strain evidence="4 5">CC-CFT640</strain>
    </source>
</reference>
<evidence type="ECO:0000313" key="5">
    <source>
        <dbReference type="Proteomes" id="UP000321638"/>
    </source>
</evidence>
<keyword evidence="5" id="KW-1185">Reference proteome</keyword>
<evidence type="ECO:0000256" key="1">
    <source>
        <dbReference type="ARBA" id="ARBA00005213"/>
    </source>
</evidence>
<sequence>MTWSVDSETGRLRDVLLCQPDHYTWLPYNTVAQRTLSEGGSIDAQQLHREFREFEDALARADVRCHYLERDEQLPYQVYTRDSSLMTPWGPVILQLMRPQRRGEVRAVVEFYQDRHPRWHWSTAGSIEGGDIHIIRPGLLLIGHSGERTTDVGARQLAAAFEAKGWEVRLQPFQEHFLHLDVLFCMAAQGLAVACVDVLDDDFTAWLGGKGIELIPVSYRDTMRLGCNLLSLGDDRVISPRQNVELNARLRAHGLVVYDPELSLFTRGGGGAHCMSMPLARDPLAPTHS</sequence>
<dbReference type="EC" id="3.5.3.6" evidence="2"/>
<organism evidence="4 5">
    <name type="scientific">Vineibacter terrae</name>
    <dbReference type="NCBI Taxonomy" id="2586908"/>
    <lineage>
        <taxon>Bacteria</taxon>
        <taxon>Pseudomonadati</taxon>
        <taxon>Pseudomonadota</taxon>
        <taxon>Alphaproteobacteria</taxon>
        <taxon>Hyphomicrobiales</taxon>
        <taxon>Vineibacter</taxon>
    </lineage>
</organism>
<dbReference type="RefSeq" id="WP_147847310.1">
    <property type="nucleotide sequence ID" value="NZ_VDUZ01000012.1"/>
</dbReference>
<dbReference type="GO" id="GO:0016990">
    <property type="term" value="F:arginine deiminase activity"/>
    <property type="evidence" value="ECO:0007669"/>
    <property type="project" value="UniProtKB-EC"/>
</dbReference>
<comment type="pathway">
    <text evidence="1">Amino-acid degradation; L-arginine degradation via ADI pathway; carbamoyl phosphate from L-arginine: step 1/2.</text>
</comment>
<comment type="caution">
    <text evidence="4">The sequence shown here is derived from an EMBL/GenBank/DDBJ whole genome shotgun (WGS) entry which is preliminary data.</text>
</comment>
<proteinExistence type="predicted"/>
<dbReference type="Pfam" id="PF19420">
    <property type="entry name" value="DDAH_eukar"/>
    <property type="match status" value="1"/>
</dbReference>
<comment type="catalytic activity">
    <reaction evidence="3">
        <text>L-arginine + H2O = L-citrulline + NH4(+)</text>
        <dbReference type="Rhea" id="RHEA:19597"/>
        <dbReference type="ChEBI" id="CHEBI:15377"/>
        <dbReference type="ChEBI" id="CHEBI:28938"/>
        <dbReference type="ChEBI" id="CHEBI:32682"/>
        <dbReference type="ChEBI" id="CHEBI:57743"/>
        <dbReference type="EC" id="3.5.3.6"/>
    </reaction>
</comment>
<dbReference type="AlphaFoldDB" id="A0A5C8PP45"/>
<accession>A0A5C8PP45</accession>
<name>A0A5C8PP45_9HYPH</name>
<protein>
    <recommendedName>
        <fullName evidence="2">arginine deiminase</fullName>
        <ecNumber evidence="2">3.5.3.6</ecNumber>
    </recommendedName>
</protein>
<dbReference type="GO" id="GO:0019546">
    <property type="term" value="P:L-arginine deiminase pathway"/>
    <property type="evidence" value="ECO:0007669"/>
    <property type="project" value="TreeGrafter"/>
</dbReference>
<dbReference type="OrthoDB" id="9807502at2"/>
<dbReference type="Gene3D" id="3.75.10.10">
    <property type="entry name" value="L-arginine/glycine Amidinotransferase, Chain A"/>
    <property type="match status" value="1"/>
</dbReference>